<dbReference type="EMBL" id="CM042891">
    <property type="protein sequence ID" value="KAI4304776.1"/>
    <property type="molecule type" value="Genomic_DNA"/>
</dbReference>
<evidence type="ECO:0000313" key="2">
    <source>
        <dbReference type="Proteomes" id="UP001057402"/>
    </source>
</evidence>
<keyword evidence="2" id="KW-1185">Reference proteome</keyword>
<name>A0ACB9L681_9MYRT</name>
<comment type="caution">
    <text evidence="1">The sequence shown here is derived from an EMBL/GenBank/DDBJ whole genome shotgun (WGS) entry which is preliminary data.</text>
</comment>
<protein>
    <submittedName>
        <fullName evidence="1">Uncharacterized protein</fullName>
    </submittedName>
</protein>
<evidence type="ECO:0000313" key="1">
    <source>
        <dbReference type="EMBL" id="KAI4304776.1"/>
    </source>
</evidence>
<dbReference type="Proteomes" id="UP001057402">
    <property type="component" value="Chromosome 12"/>
</dbReference>
<organism evidence="1 2">
    <name type="scientific">Melastoma candidum</name>
    <dbReference type="NCBI Taxonomy" id="119954"/>
    <lineage>
        <taxon>Eukaryota</taxon>
        <taxon>Viridiplantae</taxon>
        <taxon>Streptophyta</taxon>
        <taxon>Embryophyta</taxon>
        <taxon>Tracheophyta</taxon>
        <taxon>Spermatophyta</taxon>
        <taxon>Magnoliopsida</taxon>
        <taxon>eudicotyledons</taxon>
        <taxon>Gunneridae</taxon>
        <taxon>Pentapetalae</taxon>
        <taxon>rosids</taxon>
        <taxon>malvids</taxon>
        <taxon>Myrtales</taxon>
        <taxon>Melastomataceae</taxon>
        <taxon>Melastomatoideae</taxon>
        <taxon>Melastomateae</taxon>
        <taxon>Melastoma</taxon>
    </lineage>
</organism>
<sequence>MCGDLNFLTAPLGIVAAAGVESEVTVAVEDDYSDDDIDVDELKRRMWRDKMRLKRLKEQNGKEGVNVVAKQRRQSMEQARRKKMSRAQDGNLKYMLKMMEVCKAQGFVYGIIPEKGNPVTGVSDNLREWWKDKVRFDRNGTEAIAKYQAENAILGKNDEGDPIGPTLHTLQELQDTTCDGAETLLRSRHKQATRPARRHAHTSTTSLLFYPRNTMTTTQNTQPNQMVAITHCNPPQRRFPLEKGVPPPWWPTRTKDWWLQLGLLKEQGTPPYKKPHDLKKAWKVDILTAVIKHMSPDIAKIRKLVMQSKCLQDKMTAKESAMWLTIINQEEVLARSFTPTCALCRPKEGAVLWL</sequence>
<accession>A0ACB9L681</accession>
<proteinExistence type="predicted"/>
<reference evidence="2" key="1">
    <citation type="journal article" date="2023" name="Front. Plant Sci.">
        <title>Chromosomal-level genome assembly of Melastoma candidum provides insights into trichome evolution.</title>
        <authorList>
            <person name="Zhong Y."/>
            <person name="Wu W."/>
            <person name="Sun C."/>
            <person name="Zou P."/>
            <person name="Liu Y."/>
            <person name="Dai S."/>
            <person name="Zhou R."/>
        </authorList>
    </citation>
    <scope>NUCLEOTIDE SEQUENCE [LARGE SCALE GENOMIC DNA]</scope>
</reference>
<gene>
    <name evidence="1" type="ORF">MLD38_040246</name>
</gene>